<evidence type="ECO:0000313" key="1">
    <source>
        <dbReference type="EMBL" id="OJJ34681.1"/>
    </source>
</evidence>
<keyword evidence="2" id="KW-1185">Reference proteome</keyword>
<sequence length="339" mass="37770">MTKTPAINRSVTLHCVGDWGQANFHRILSWLTQEFCDRAGPQSRTAIWSVRDGGIDTLRQIHHGEADVGICTPANLLKAALTGEGMFEHTTGPMPDVRALAVLPQRDRMMFAIDPRFGVTSFAEIREKKLPLRIAVSSDDGTNFIGHVSARLLEAHGLDEQTIVSWGGAWVTACRPEQVIALVETGKADAVVQEAIMTPWWRDLIESNNLLPVSFDDGVMNQLSTQHGFDKATVPAGFWSAVKEDVQCADFSDFLVLVRADMPDDIAYLLTYCLVETRGKIEAQYLHIPAERSPLSYPIDPVKMAQSTVQLHPAAERYYRENGYLGFQNGKRHCWDGLY</sequence>
<dbReference type="InterPro" id="IPR011852">
    <property type="entry name" value="TRAP_TAXI"/>
</dbReference>
<evidence type="ECO:0008006" key="3">
    <source>
        <dbReference type="Google" id="ProtNLM"/>
    </source>
</evidence>
<dbReference type="GeneID" id="63751021"/>
<accession>A0A1L9RIE2</accession>
<dbReference type="RefSeq" id="XP_040688357.1">
    <property type="nucleotide sequence ID" value="XM_040835173.1"/>
</dbReference>
<organism evidence="1 2">
    <name type="scientific">Aspergillus wentii DTO 134E9</name>
    <dbReference type="NCBI Taxonomy" id="1073089"/>
    <lineage>
        <taxon>Eukaryota</taxon>
        <taxon>Fungi</taxon>
        <taxon>Dikarya</taxon>
        <taxon>Ascomycota</taxon>
        <taxon>Pezizomycotina</taxon>
        <taxon>Eurotiomycetes</taxon>
        <taxon>Eurotiomycetidae</taxon>
        <taxon>Eurotiales</taxon>
        <taxon>Aspergillaceae</taxon>
        <taxon>Aspergillus</taxon>
        <taxon>Aspergillus subgen. Cremei</taxon>
    </lineage>
</organism>
<dbReference type="AlphaFoldDB" id="A0A1L9RIE2"/>
<dbReference type="EMBL" id="KV878212">
    <property type="protein sequence ID" value="OJJ34681.1"/>
    <property type="molecule type" value="Genomic_DNA"/>
</dbReference>
<dbReference type="SUPFAM" id="SSF53850">
    <property type="entry name" value="Periplasmic binding protein-like II"/>
    <property type="match status" value="1"/>
</dbReference>
<dbReference type="VEuPathDB" id="FungiDB:ASPWEDRAFT_39758"/>
<dbReference type="Gene3D" id="3.40.190.10">
    <property type="entry name" value="Periplasmic binding protein-like II"/>
    <property type="match status" value="2"/>
</dbReference>
<protein>
    <recommendedName>
        <fullName evidence="3">ABC transporter substrate-binding protein</fullName>
    </recommendedName>
</protein>
<dbReference type="Pfam" id="PF16868">
    <property type="entry name" value="NMT1_3"/>
    <property type="match status" value="1"/>
</dbReference>
<dbReference type="Proteomes" id="UP000184383">
    <property type="component" value="Unassembled WGS sequence"/>
</dbReference>
<proteinExistence type="predicted"/>
<gene>
    <name evidence="1" type="ORF">ASPWEDRAFT_39758</name>
</gene>
<dbReference type="OrthoDB" id="3583708at2759"/>
<reference evidence="2" key="1">
    <citation type="journal article" date="2017" name="Genome Biol.">
        <title>Comparative genomics reveals high biological diversity and specific adaptations in the industrially and medically important fungal genus Aspergillus.</title>
        <authorList>
            <person name="de Vries R.P."/>
            <person name="Riley R."/>
            <person name="Wiebenga A."/>
            <person name="Aguilar-Osorio G."/>
            <person name="Amillis S."/>
            <person name="Uchima C.A."/>
            <person name="Anderluh G."/>
            <person name="Asadollahi M."/>
            <person name="Askin M."/>
            <person name="Barry K."/>
            <person name="Battaglia E."/>
            <person name="Bayram O."/>
            <person name="Benocci T."/>
            <person name="Braus-Stromeyer S.A."/>
            <person name="Caldana C."/>
            <person name="Canovas D."/>
            <person name="Cerqueira G.C."/>
            <person name="Chen F."/>
            <person name="Chen W."/>
            <person name="Choi C."/>
            <person name="Clum A."/>
            <person name="Dos Santos R.A."/>
            <person name="Damasio A.R."/>
            <person name="Diallinas G."/>
            <person name="Emri T."/>
            <person name="Fekete E."/>
            <person name="Flipphi M."/>
            <person name="Freyberg S."/>
            <person name="Gallo A."/>
            <person name="Gournas C."/>
            <person name="Habgood R."/>
            <person name="Hainaut M."/>
            <person name="Harispe M.L."/>
            <person name="Henrissat B."/>
            <person name="Hilden K.S."/>
            <person name="Hope R."/>
            <person name="Hossain A."/>
            <person name="Karabika E."/>
            <person name="Karaffa L."/>
            <person name="Karanyi Z."/>
            <person name="Krasevec N."/>
            <person name="Kuo A."/>
            <person name="Kusch H."/>
            <person name="LaButti K."/>
            <person name="Lagendijk E.L."/>
            <person name="Lapidus A."/>
            <person name="Levasseur A."/>
            <person name="Lindquist E."/>
            <person name="Lipzen A."/>
            <person name="Logrieco A.F."/>
            <person name="MacCabe A."/>
            <person name="Maekelae M.R."/>
            <person name="Malavazi I."/>
            <person name="Melin P."/>
            <person name="Meyer V."/>
            <person name="Mielnichuk N."/>
            <person name="Miskei M."/>
            <person name="Molnar A.P."/>
            <person name="Mule G."/>
            <person name="Ngan C.Y."/>
            <person name="Orejas M."/>
            <person name="Orosz E."/>
            <person name="Ouedraogo J.P."/>
            <person name="Overkamp K.M."/>
            <person name="Park H.-S."/>
            <person name="Perrone G."/>
            <person name="Piumi F."/>
            <person name="Punt P.J."/>
            <person name="Ram A.F."/>
            <person name="Ramon A."/>
            <person name="Rauscher S."/>
            <person name="Record E."/>
            <person name="Riano-Pachon D.M."/>
            <person name="Robert V."/>
            <person name="Roehrig J."/>
            <person name="Ruller R."/>
            <person name="Salamov A."/>
            <person name="Salih N.S."/>
            <person name="Samson R.A."/>
            <person name="Sandor E."/>
            <person name="Sanguinetti M."/>
            <person name="Schuetze T."/>
            <person name="Sepcic K."/>
            <person name="Shelest E."/>
            <person name="Sherlock G."/>
            <person name="Sophianopoulou V."/>
            <person name="Squina F.M."/>
            <person name="Sun H."/>
            <person name="Susca A."/>
            <person name="Todd R.B."/>
            <person name="Tsang A."/>
            <person name="Unkles S.E."/>
            <person name="van de Wiele N."/>
            <person name="van Rossen-Uffink D."/>
            <person name="Oliveira J.V."/>
            <person name="Vesth T.C."/>
            <person name="Visser J."/>
            <person name="Yu J.-H."/>
            <person name="Zhou M."/>
            <person name="Andersen M.R."/>
            <person name="Archer D.B."/>
            <person name="Baker S.E."/>
            <person name="Benoit I."/>
            <person name="Brakhage A.A."/>
            <person name="Braus G.H."/>
            <person name="Fischer R."/>
            <person name="Frisvad J.C."/>
            <person name="Goldman G.H."/>
            <person name="Houbraken J."/>
            <person name="Oakley B."/>
            <person name="Pocsi I."/>
            <person name="Scazzocchio C."/>
            <person name="Seiboth B."/>
            <person name="vanKuyk P.A."/>
            <person name="Wortman J."/>
            <person name="Dyer P.S."/>
            <person name="Grigoriev I.V."/>
        </authorList>
    </citation>
    <scope>NUCLEOTIDE SEQUENCE [LARGE SCALE GENOMIC DNA]</scope>
    <source>
        <strain evidence="2">DTO 134E9</strain>
    </source>
</reference>
<name>A0A1L9RIE2_ASPWE</name>
<evidence type="ECO:0000313" key="2">
    <source>
        <dbReference type="Proteomes" id="UP000184383"/>
    </source>
</evidence>